<dbReference type="EnsemblBacteria" id="ACZ18424">
    <property type="protein sequence ID" value="ACZ18424"/>
    <property type="gene ID" value="Taci_0184"/>
</dbReference>
<dbReference type="HOGENOM" id="CLU_151192_0_0_0"/>
<sequence>MSGSGGLEFLLESIQRGVKLGLRTTWTLVKISVPVYVVVSLLGATPALGWVARLFGPLMGIFGLPGEAAMVLVVGNAINLYAAIGAMKALDLTGYQVTTLALMLSFSHNLFVEGALCRKMGVSFWLMAAIRLGMASAAGLLMGTLGGA</sequence>
<feature type="domain" description="Nucleoside transporter/FeoB GTPase Gate" evidence="2">
    <location>
        <begin position="26"/>
        <end position="104"/>
    </location>
</feature>
<dbReference type="OrthoDB" id="9779080at2"/>
<feature type="transmembrane region" description="Helical" evidence="1">
    <location>
        <begin position="68"/>
        <end position="87"/>
    </location>
</feature>
<reference evidence="3 4" key="1">
    <citation type="journal article" date="2009" name="Stand. Genomic Sci.">
        <title>Complete genome sequence of Thermanaerovibrio acidaminovorans type strain (Su883).</title>
        <authorList>
            <person name="Chovatia M."/>
            <person name="Sikorski J."/>
            <person name="Schroder M."/>
            <person name="Lapidus A."/>
            <person name="Nolan M."/>
            <person name="Tice H."/>
            <person name="Glavina Del Rio T."/>
            <person name="Copeland A."/>
            <person name="Cheng J.F."/>
            <person name="Lucas S."/>
            <person name="Chen F."/>
            <person name="Bruce D."/>
            <person name="Goodwin L."/>
            <person name="Pitluck S."/>
            <person name="Ivanova N."/>
            <person name="Mavromatis K."/>
            <person name="Ovchinnikova G."/>
            <person name="Pati A."/>
            <person name="Chen A."/>
            <person name="Palaniappan K."/>
            <person name="Land M."/>
            <person name="Hauser L."/>
            <person name="Chang Y.J."/>
            <person name="Jeffries C.D."/>
            <person name="Chain P."/>
            <person name="Saunders E."/>
            <person name="Detter J.C."/>
            <person name="Brettin T."/>
            <person name="Rohde M."/>
            <person name="Goker M."/>
            <person name="Spring S."/>
            <person name="Bristow J."/>
            <person name="Markowitz V."/>
            <person name="Hugenholtz P."/>
            <person name="Kyrpides N.C."/>
            <person name="Klenk H.P."/>
            <person name="Eisen J.A."/>
        </authorList>
    </citation>
    <scope>NUCLEOTIDE SEQUENCE [LARGE SCALE GENOMIC DNA]</scope>
    <source>
        <strain evidence="4">ATCC 49978 / DSM 6589 / Su883</strain>
    </source>
</reference>
<dbReference type="STRING" id="525903.Taci_0184"/>
<dbReference type="KEGG" id="tai:Taci_0184"/>
<dbReference type="Proteomes" id="UP000002030">
    <property type="component" value="Chromosome"/>
</dbReference>
<dbReference type="InterPro" id="IPR011642">
    <property type="entry name" value="Gate_dom"/>
</dbReference>
<dbReference type="Pfam" id="PF07670">
    <property type="entry name" value="Gate"/>
    <property type="match status" value="1"/>
</dbReference>
<gene>
    <name evidence="3" type="ordered locus">Taci_0184</name>
</gene>
<protein>
    <submittedName>
        <fullName evidence="3">Nucleoside recognition domain protein</fullName>
    </submittedName>
</protein>
<proteinExistence type="predicted"/>
<evidence type="ECO:0000259" key="2">
    <source>
        <dbReference type="Pfam" id="PF07670"/>
    </source>
</evidence>
<evidence type="ECO:0000256" key="1">
    <source>
        <dbReference type="SAM" id="Phobius"/>
    </source>
</evidence>
<dbReference type="EMBL" id="CP001818">
    <property type="protein sequence ID" value="ACZ18424.1"/>
    <property type="molecule type" value="Genomic_DNA"/>
</dbReference>
<feature type="transmembrane region" description="Helical" evidence="1">
    <location>
        <begin position="33"/>
        <end position="56"/>
    </location>
</feature>
<name>D1B821_THEAS</name>
<dbReference type="eggNOG" id="COG0370">
    <property type="taxonomic scope" value="Bacteria"/>
</dbReference>
<accession>D1B821</accession>
<keyword evidence="4" id="KW-1185">Reference proteome</keyword>
<organism evidence="3 4">
    <name type="scientific">Thermanaerovibrio acidaminovorans (strain ATCC 49978 / DSM 6589 / Su883)</name>
    <name type="common">Selenomonas acidaminovorans</name>
    <dbReference type="NCBI Taxonomy" id="525903"/>
    <lineage>
        <taxon>Bacteria</taxon>
        <taxon>Thermotogati</taxon>
        <taxon>Synergistota</taxon>
        <taxon>Synergistia</taxon>
        <taxon>Synergistales</taxon>
        <taxon>Synergistaceae</taxon>
        <taxon>Thermanaerovibrio</taxon>
    </lineage>
</organism>
<evidence type="ECO:0000313" key="3">
    <source>
        <dbReference type="EMBL" id="ACZ18424.1"/>
    </source>
</evidence>
<dbReference type="RefSeq" id="WP_012868940.1">
    <property type="nucleotide sequence ID" value="NC_013522.1"/>
</dbReference>
<feature type="transmembrane region" description="Helical" evidence="1">
    <location>
        <begin position="124"/>
        <end position="145"/>
    </location>
</feature>
<dbReference type="AlphaFoldDB" id="D1B821"/>
<keyword evidence="1" id="KW-1133">Transmembrane helix</keyword>
<evidence type="ECO:0000313" key="4">
    <source>
        <dbReference type="Proteomes" id="UP000002030"/>
    </source>
</evidence>
<keyword evidence="1" id="KW-0812">Transmembrane</keyword>
<feature type="transmembrane region" description="Helical" evidence="1">
    <location>
        <begin position="93"/>
        <end position="112"/>
    </location>
</feature>
<keyword evidence="1" id="KW-0472">Membrane</keyword>